<proteinExistence type="inferred from homology"/>
<dbReference type="Proteomes" id="UP000178721">
    <property type="component" value="Unassembled WGS sequence"/>
</dbReference>
<dbReference type="NCBIfam" id="TIGR00082">
    <property type="entry name" value="rbfA"/>
    <property type="match status" value="1"/>
</dbReference>
<comment type="caution">
    <text evidence="3">The sequence shown here is derived from an EMBL/GenBank/DDBJ whole genome shotgun (WGS) entry which is preliminary data.</text>
</comment>
<dbReference type="SUPFAM" id="SSF89919">
    <property type="entry name" value="Ribosome-binding factor A, RbfA"/>
    <property type="match status" value="1"/>
</dbReference>
<dbReference type="InterPro" id="IPR020053">
    <property type="entry name" value="Ribosome-bd_factorA_CS"/>
</dbReference>
<dbReference type="InterPro" id="IPR015946">
    <property type="entry name" value="KH_dom-like_a/b"/>
</dbReference>
<dbReference type="PANTHER" id="PTHR33515">
    <property type="entry name" value="RIBOSOME-BINDING FACTOR A, CHLOROPLASTIC-RELATED"/>
    <property type="match status" value="1"/>
</dbReference>
<reference evidence="3 4" key="1">
    <citation type="journal article" date="2016" name="Nat. Commun.">
        <title>Thousands of microbial genomes shed light on interconnected biogeochemical processes in an aquifer system.</title>
        <authorList>
            <person name="Anantharaman K."/>
            <person name="Brown C.T."/>
            <person name="Hug L.A."/>
            <person name="Sharon I."/>
            <person name="Castelle C.J."/>
            <person name="Probst A.J."/>
            <person name="Thomas B.C."/>
            <person name="Singh A."/>
            <person name="Wilkins M.J."/>
            <person name="Karaoz U."/>
            <person name="Brodie E.L."/>
            <person name="Williams K.H."/>
            <person name="Hubbard S.S."/>
            <person name="Banfield J.F."/>
        </authorList>
    </citation>
    <scope>NUCLEOTIDE SEQUENCE [LARGE SCALE GENOMIC DNA]</scope>
</reference>
<evidence type="ECO:0000313" key="3">
    <source>
        <dbReference type="EMBL" id="OGZ19508.1"/>
    </source>
</evidence>
<evidence type="ECO:0000313" key="4">
    <source>
        <dbReference type="Proteomes" id="UP000178721"/>
    </source>
</evidence>
<evidence type="ECO:0000256" key="2">
    <source>
        <dbReference type="HAMAP-Rule" id="MF_00003"/>
    </source>
</evidence>
<dbReference type="InterPro" id="IPR000238">
    <property type="entry name" value="RbfA"/>
</dbReference>
<organism evidence="3 4">
    <name type="scientific">Candidatus Nealsonbacteria bacterium RIFCSPHIGHO2_01_FULL_43_31</name>
    <dbReference type="NCBI Taxonomy" id="1801665"/>
    <lineage>
        <taxon>Bacteria</taxon>
        <taxon>Candidatus Nealsoniibacteriota</taxon>
    </lineage>
</organism>
<keyword evidence="2" id="KW-0963">Cytoplasm</keyword>
<dbReference type="PANTHER" id="PTHR33515:SF1">
    <property type="entry name" value="RIBOSOME-BINDING FACTOR A, CHLOROPLASTIC-RELATED"/>
    <property type="match status" value="1"/>
</dbReference>
<comment type="subcellular location">
    <subcellularLocation>
        <location evidence="2">Cytoplasm</location>
    </subcellularLocation>
</comment>
<dbReference type="Gene3D" id="3.30.300.20">
    <property type="match status" value="1"/>
</dbReference>
<accession>A0A1G2E2Y0</accession>
<dbReference type="AlphaFoldDB" id="A0A1G2E2Y0"/>
<sequence length="112" mass="12981">MTELRVKRFNELIKIELGKIIFDFLDVKPGVLVTVTRVITAPDLFSAAIFISVYPDSKANETFNKLNRLVYQIQQLLNKKLKVRPVPKIIFKRDINPEEAARVEELLKNINE</sequence>
<evidence type="ECO:0000256" key="1">
    <source>
        <dbReference type="ARBA" id="ARBA00022517"/>
    </source>
</evidence>
<dbReference type="GO" id="GO:0030490">
    <property type="term" value="P:maturation of SSU-rRNA"/>
    <property type="evidence" value="ECO:0007669"/>
    <property type="project" value="UniProtKB-UniRule"/>
</dbReference>
<keyword evidence="1 2" id="KW-0690">Ribosome biogenesis</keyword>
<dbReference type="EMBL" id="MHMA01000043">
    <property type="protein sequence ID" value="OGZ19508.1"/>
    <property type="molecule type" value="Genomic_DNA"/>
</dbReference>
<comment type="similarity">
    <text evidence="2">Belongs to the RbfA family.</text>
</comment>
<comment type="subunit">
    <text evidence="2">Monomer. Binds 30S ribosomal subunits, but not 50S ribosomal subunits or 70S ribosomes.</text>
</comment>
<gene>
    <name evidence="2" type="primary">rbfA</name>
    <name evidence="3" type="ORF">A2654_02400</name>
</gene>
<dbReference type="PROSITE" id="PS01319">
    <property type="entry name" value="RBFA"/>
    <property type="match status" value="1"/>
</dbReference>
<dbReference type="InterPro" id="IPR023799">
    <property type="entry name" value="RbfA_dom_sf"/>
</dbReference>
<dbReference type="Pfam" id="PF02033">
    <property type="entry name" value="RBFA"/>
    <property type="match status" value="1"/>
</dbReference>
<dbReference type="GO" id="GO:0043024">
    <property type="term" value="F:ribosomal small subunit binding"/>
    <property type="evidence" value="ECO:0007669"/>
    <property type="project" value="TreeGrafter"/>
</dbReference>
<dbReference type="GO" id="GO:0005829">
    <property type="term" value="C:cytosol"/>
    <property type="evidence" value="ECO:0007669"/>
    <property type="project" value="TreeGrafter"/>
</dbReference>
<protein>
    <recommendedName>
        <fullName evidence="2">Ribosome-binding factor A</fullName>
    </recommendedName>
</protein>
<name>A0A1G2E2Y0_9BACT</name>
<dbReference type="HAMAP" id="MF_00003">
    <property type="entry name" value="RbfA"/>
    <property type="match status" value="1"/>
</dbReference>
<comment type="function">
    <text evidence="2">One of several proteins that assist in the late maturation steps of the functional core of the 30S ribosomal subunit. Associates with free 30S ribosomal subunits (but not with 30S subunits that are part of 70S ribosomes or polysomes). Required for efficient processing of 16S rRNA. May interact with the 5'-terminal helix region of 16S rRNA.</text>
</comment>